<keyword evidence="3" id="KW-1185">Reference proteome</keyword>
<dbReference type="AlphaFoldDB" id="A0A1D3THG1"/>
<feature type="transmembrane region" description="Helical" evidence="1">
    <location>
        <begin position="7"/>
        <end position="26"/>
    </location>
</feature>
<accession>A0A1D3THG1</accession>
<protein>
    <recommendedName>
        <fullName evidence="4">MARVEL domain-containing protein</fullName>
    </recommendedName>
</protein>
<dbReference type="VEuPathDB" id="PlasmoDB:POWCR01_090007900"/>
<evidence type="ECO:0008006" key="4">
    <source>
        <dbReference type="Google" id="ProtNLM"/>
    </source>
</evidence>
<keyword evidence="1" id="KW-0812">Transmembrane</keyword>
<gene>
    <name evidence="2" type="primary">PocGH01_09012600</name>
    <name evidence="2" type="ORF">POCGH01_09012600</name>
</gene>
<evidence type="ECO:0000256" key="1">
    <source>
        <dbReference type="SAM" id="Phobius"/>
    </source>
</evidence>
<dbReference type="EMBL" id="LT594590">
    <property type="protein sequence ID" value="SCP04393.1"/>
    <property type="molecule type" value="Genomic_DNA"/>
</dbReference>
<feature type="transmembrane region" description="Helical" evidence="1">
    <location>
        <begin position="32"/>
        <end position="53"/>
    </location>
</feature>
<evidence type="ECO:0000313" key="2">
    <source>
        <dbReference type="EMBL" id="SCP04393.1"/>
    </source>
</evidence>
<dbReference type="OrthoDB" id="374371at2759"/>
<dbReference type="VEuPathDB" id="PlasmoDB:PocGH01_09012600"/>
<organism evidence="2 3">
    <name type="scientific">Plasmodium ovale</name>
    <name type="common">malaria parasite P. ovale</name>
    <dbReference type="NCBI Taxonomy" id="36330"/>
    <lineage>
        <taxon>Eukaryota</taxon>
        <taxon>Sar</taxon>
        <taxon>Alveolata</taxon>
        <taxon>Apicomplexa</taxon>
        <taxon>Aconoidasida</taxon>
        <taxon>Haemosporida</taxon>
        <taxon>Plasmodiidae</taxon>
        <taxon>Plasmodium</taxon>
        <taxon>Plasmodium (Plasmodium)</taxon>
    </lineage>
</organism>
<proteinExistence type="predicted"/>
<sequence>MAMRKDIITFLFGLIASILLFVVGGMFDSGSYFMGCYIFLGSVLTTYTILTFLIPSTKGSRDFVFSYAVSSACMCVISLITHIVITDAYTRPTCSTTSNGCIKYIFISLFGFISSTCFLVSSLLSFKLARIW</sequence>
<reference evidence="2 3" key="1">
    <citation type="submission" date="2016-06" db="EMBL/GenBank/DDBJ databases">
        <authorList>
            <consortium name="Pathogen Informatics"/>
        </authorList>
    </citation>
    <scope>NUCLEOTIDE SEQUENCE [LARGE SCALE GENOMIC DNA]</scope>
    <source>
        <strain evidence="2">PocGH01</strain>
    </source>
</reference>
<keyword evidence="1" id="KW-1133">Transmembrane helix</keyword>
<dbReference type="Proteomes" id="UP000242942">
    <property type="component" value="Chromosome 9"/>
</dbReference>
<feature type="transmembrane region" description="Helical" evidence="1">
    <location>
        <begin position="65"/>
        <end position="85"/>
    </location>
</feature>
<keyword evidence="1" id="KW-0472">Membrane</keyword>
<evidence type="ECO:0000313" key="3">
    <source>
        <dbReference type="Proteomes" id="UP000242942"/>
    </source>
</evidence>
<name>A0A1D3THG1_PLAOA</name>
<feature type="transmembrane region" description="Helical" evidence="1">
    <location>
        <begin position="105"/>
        <end position="126"/>
    </location>
</feature>